<evidence type="ECO:0000256" key="7">
    <source>
        <dbReference type="SAM" id="MobiDB-lite"/>
    </source>
</evidence>
<organism evidence="9 10">
    <name type="scientific">Pseudocalidococcus azoricus BACA0444</name>
    <dbReference type="NCBI Taxonomy" id="2918990"/>
    <lineage>
        <taxon>Bacteria</taxon>
        <taxon>Bacillati</taxon>
        <taxon>Cyanobacteriota</taxon>
        <taxon>Cyanophyceae</taxon>
        <taxon>Acaryochloridales</taxon>
        <taxon>Thermosynechococcaceae</taxon>
        <taxon>Pseudocalidococcus</taxon>
        <taxon>Pseudocalidococcus azoricus</taxon>
    </lineage>
</organism>
<evidence type="ECO:0000313" key="10">
    <source>
        <dbReference type="Proteomes" id="UP001268256"/>
    </source>
</evidence>
<comment type="cofactor">
    <cofactor evidence="1">
        <name>pyridoxal 5'-phosphate</name>
        <dbReference type="ChEBI" id="CHEBI:597326"/>
    </cofactor>
</comment>
<dbReference type="PANTHER" id="PTHR43586:SF8">
    <property type="entry name" value="CYSTEINE DESULFURASE 1, CHLOROPLASTIC"/>
    <property type="match status" value="1"/>
</dbReference>
<gene>
    <name evidence="9" type="ORF">RIF25_15160</name>
</gene>
<dbReference type="EC" id="2.8.1.7" evidence="3"/>
<comment type="catalytic activity">
    <reaction evidence="6">
        <text>(sulfur carrier)-H + L-cysteine = (sulfur carrier)-SH + L-alanine</text>
        <dbReference type="Rhea" id="RHEA:43892"/>
        <dbReference type="Rhea" id="RHEA-COMP:14737"/>
        <dbReference type="Rhea" id="RHEA-COMP:14739"/>
        <dbReference type="ChEBI" id="CHEBI:29917"/>
        <dbReference type="ChEBI" id="CHEBI:35235"/>
        <dbReference type="ChEBI" id="CHEBI:57972"/>
        <dbReference type="ChEBI" id="CHEBI:64428"/>
        <dbReference type="EC" id="2.8.1.7"/>
    </reaction>
</comment>
<evidence type="ECO:0000313" key="9">
    <source>
        <dbReference type="EMBL" id="MDS3862140.1"/>
    </source>
</evidence>
<dbReference type="Pfam" id="PF00266">
    <property type="entry name" value="Aminotran_5"/>
    <property type="match status" value="1"/>
</dbReference>
<dbReference type="CDD" id="cd06453">
    <property type="entry name" value="SufS_like"/>
    <property type="match status" value="1"/>
</dbReference>
<dbReference type="InterPro" id="IPR010970">
    <property type="entry name" value="Cys_dSase_SufS"/>
</dbReference>
<protein>
    <recommendedName>
        <fullName evidence="3">cysteine desulfurase</fullName>
        <ecNumber evidence="3">2.8.1.7</ecNumber>
    </recommendedName>
</protein>
<dbReference type="NCBIfam" id="TIGR01979">
    <property type="entry name" value="sufS"/>
    <property type="match status" value="1"/>
</dbReference>
<feature type="region of interest" description="Disordered" evidence="7">
    <location>
        <begin position="67"/>
        <end position="102"/>
    </location>
</feature>
<dbReference type="PANTHER" id="PTHR43586">
    <property type="entry name" value="CYSTEINE DESULFURASE"/>
    <property type="match status" value="1"/>
</dbReference>
<keyword evidence="5" id="KW-0663">Pyridoxal phosphate</keyword>
<evidence type="ECO:0000259" key="8">
    <source>
        <dbReference type="Pfam" id="PF00266"/>
    </source>
</evidence>
<dbReference type="EMBL" id="JAVMIP010000022">
    <property type="protein sequence ID" value="MDS3862140.1"/>
    <property type="molecule type" value="Genomic_DNA"/>
</dbReference>
<evidence type="ECO:0000256" key="5">
    <source>
        <dbReference type="ARBA" id="ARBA00022898"/>
    </source>
</evidence>
<feature type="domain" description="Aminotransferase class V" evidence="8">
    <location>
        <begin position="362"/>
        <end position="731"/>
    </location>
</feature>
<dbReference type="Gene3D" id="3.40.640.10">
    <property type="entry name" value="Type I PLP-dependent aspartate aminotransferase-like (Major domain)"/>
    <property type="match status" value="1"/>
</dbReference>
<reference evidence="10" key="1">
    <citation type="submission" date="2023-07" db="EMBL/GenBank/DDBJ databases">
        <authorList>
            <person name="Luz R."/>
            <person name="Cordeiro R."/>
            <person name="Fonseca A."/>
            <person name="Goncalves V."/>
        </authorList>
    </citation>
    <scope>NUCLEOTIDE SEQUENCE [LARGE SCALE GENOMIC DNA]</scope>
    <source>
        <strain evidence="10">BACA0444</strain>
    </source>
</reference>
<dbReference type="InterPro" id="IPR015421">
    <property type="entry name" value="PyrdxlP-dep_Trfase_major"/>
</dbReference>
<keyword evidence="4" id="KW-0808">Transferase</keyword>
<accession>A0AAE4JX51</accession>
<dbReference type="AlphaFoldDB" id="A0AAE4JX51"/>
<comment type="caution">
    <text evidence="9">The sequence shown here is derived from an EMBL/GenBank/DDBJ whole genome shotgun (WGS) entry which is preliminary data.</text>
</comment>
<dbReference type="InterPro" id="IPR015424">
    <property type="entry name" value="PyrdxlP-dep_Trfase"/>
</dbReference>
<sequence>MSNPSSFPSIQALASAAQPAFSSSQLTSNSLPDPLFNEAALEQLVNAVVQDLNQVLAVSLQETPTPDAVPGISNPAVPGLPSPSTTLPTPASISEVPNPSGVRPSAGVVPGLVNPAGSTLSSGTIPVASKNPTGEIPSAGSVPGLTNPTGAILSSAAVPGVPNPSSAIPTPSTNLPTGGLIAPELIPAIPNSPVDAPTPDSLPSIANPVEAILGVPNPSGSIPSSTVGLNIPSSPGPGIAELTPPVFHPDLQTLPVAGISHGLEPISSVPPIPTTPSPPQIPQAPPTSFETGFAFIDEQQHLVPLTQAFNPQYLQAHPGHDFPLTVPQLVGPRVGSSVGFDLHAVRQDFPILQEKVHGRPLIWFDNAATTHKPKAVIDRLTYYYEHENSNVHRAAHELAARSTDAYEKSREQVRRFLNASSTNEIVFVRGTTEAINLVAKSWGSQNVQQGDEIVLTHLEHHANIVPWQQLCAEKGARLRVVPVDDHGQVRLDEYQKLLSDRTKIVAFTHVSNALGTVTPAAEMIALAHRYGAKVLLDGAQSVSHMAIDVQALDCDWFVFSGHKVFGPTGIGVVYGKEDLLNATLPWQTGGNMIVDVTFEKTVYQPAPARFEAGTGNIADAVGLGAALEYVQKIGLESICRYEHELLVYGTALLQEIPGLRLIGTAPEKAAVLSFVLEGHSPEAVGTALNQEGIAVRAGHHCAQPILRRFGLEATVRPSLAFYNTHGELEALTAALRRIQAGVAAK</sequence>
<dbReference type="GO" id="GO:0030170">
    <property type="term" value="F:pyridoxal phosphate binding"/>
    <property type="evidence" value="ECO:0007669"/>
    <property type="project" value="InterPro"/>
</dbReference>
<comment type="similarity">
    <text evidence="2">Belongs to the class-V pyridoxal-phosphate-dependent aminotransferase family. Csd subfamily.</text>
</comment>
<evidence type="ECO:0000256" key="2">
    <source>
        <dbReference type="ARBA" id="ARBA00010447"/>
    </source>
</evidence>
<dbReference type="InterPro" id="IPR015422">
    <property type="entry name" value="PyrdxlP-dep_Trfase_small"/>
</dbReference>
<dbReference type="GO" id="GO:0006534">
    <property type="term" value="P:cysteine metabolic process"/>
    <property type="evidence" value="ECO:0007669"/>
    <property type="project" value="InterPro"/>
</dbReference>
<evidence type="ECO:0000256" key="4">
    <source>
        <dbReference type="ARBA" id="ARBA00022679"/>
    </source>
</evidence>
<proteinExistence type="inferred from homology"/>
<name>A0AAE4JX51_9CYAN</name>
<dbReference type="Gene3D" id="3.90.1150.10">
    <property type="entry name" value="Aspartate Aminotransferase, domain 1"/>
    <property type="match status" value="1"/>
</dbReference>
<dbReference type="GO" id="GO:0031071">
    <property type="term" value="F:cysteine desulfurase activity"/>
    <property type="evidence" value="ECO:0007669"/>
    <property type="project" value="UniProtKB-EC"/>
</dbReference>
<keyword evidence="10" id="KW-1185">Reference proteome</keyword>
<evidence type="ECO:0000256" key="1">
    <source>
        <dbReference type="ARBA" id="ARBA00001933"/>
    </source>
</evidence>
<dbReference type="SUPFAM" id="SSF53383">
    <property type="entry name" value="PLP-dependent transferases"/>
    <property type="match status" value="1"/>
</dbReference>
<dbReference type="NCBIfam" id="NF041166">
    <property type="entry name" value="f2_encap_cargo1"/>
    <property type="match status" value="1"/>
</dbReference>
<dbReference type="InterPro" id="IPR000192">
    <property type="entry name" value="Aminotrans_V_dom"/>
</dbReference>
<evidence type="ECO:0000256" key="6">
    <source>
        <dbReference type="ARBA" id="ARBA00050776"/>
    </source>
</evidence>
<evidence type="ECO:0000256" key="3">
    <source>
        <dbReference type="ARBA" id="ARBA00012239"/>
    </source>
</evidence>
<dbReference type="Proteomes" id="UP001268256">
    <property type="component" value="Unassembled WGS sequence"/>
</dbReference>